<protein>
    <recommendedName>
        <fullName evidence="1">ChrR-like cupin domain-containing protein</fullName>
    </recommendedName>
</protein>
<evidence type="ECO:0000313" key="3">
    <source>
        <dbReference type="Proteomes" id="UP000245124"/>
    </source>
</evidence>
<dbReference type="RefSeq" id="WP_109007920.1">
    <property type="nucleotide sequence ID" value="NZ_BDUD01000001.1"/>
</dbReference>
<dbReference type="Proteomes" id="UP000245124">
    <property type="component" value="Unassembled WGS sequence"/>
</dbReference>
<reference evidence="2 3" key="1">
    <citation type="submission" date="2017-06" db="EMBL/GenBank/DDBJ databases">
        <title>Genome sequencing of cyanobaciteial culture collection at National Institute for Environmental Studies (NIES).</title>
        <authorList>
            <person name="Hirose Y."/>
            <person name="Shimura Y."/>
            <person name="Fujisawa T."/>
            <person name="Nakamura Y."/>
            <person name="Kawachi M."/>
        </authorList>
    </citation>
    <scope>NUCLEOTIDE SEQUENCE [LARGE SCALE GENOMIC DNA]</scope>
    <source>
        <strain evidence="2 3">NIES-4072</strain>
    </source>
</reference>
<evidence type="ECO:0000259" key="1">
    <source>
        <dbReference type="Pfam" id="PF12973"/>
    </source>
</evidence>
<organism evidence="2 3">
    <name type="scientific">Nostoc commune NIES-4072</name>
    <dbReference type="NCBI Taxonomy" id="2005467"/>
    <lineage>
        <taxon>Bacteria</taxon>
        <taxon>Bacillati</taxon>
        <taxon>Cyanobacteriota</taxon>
        <taxon>Cyanophyceae</taxon>
        <taxon>Nostocales</taxon>
        <taxon>Nostocaceae</taxon>
        <taxon>Nostoc</taxon>
    </lineage>
</organism>
<dbReference type="InterPro" id="IPR025979">
    <property type="entry name" value="ChrR-like_cupin_dom"/>
</dbReference>
<sequence>MPGQIFINTIEQPWVDLTQFPGTQFLPLAEPVPQGSIHRLKMSAGTTIPVHIHLCDEYVYILAGVVETGGITSSVGTFWFTPANTRQGPHKAITDVELLTIRLGAMGTFEFDSDL</sequence>
<dbReference type="InterPro" id="IPR014710">
    <property type="entry name" value="RmlC-like_jellyroll"/>
</dbReference>
<accession>A0A2R5FPQ4</accession>
<dbReference type="AlphaFoldDB" id="A0A2R5FPQ4"/>
<dbReference type="Gene3D" id="2.60.120.10">
    <property type="entry name" value="Jelly Rolls"/>
    <property type="match status" value="1"/>
</dbReference>
<dbReference type="InterPro" id="IPR011051">
    <property type="entry name" value="RmlC_Cupin_sf"/>
</dbReference>
<comment type="caution">
    <text evidence="2">The sequence shown here is derived from an EMBL/GenBank/DDBJ whole genome shotgun (WGS) entry which is preliminary data.</text>
</comment>
<dbReference type="EMBL" id="BDUD01000001">
    <property type="protein sequence ID" value="GBG17781.1"/>
    <property type="molecule type" value="Genomic_DNA"/>
</dbReference>
<dbReference type="OrthoDB" id="7506908at2"/>
<dbReference type="Pfam" id="PF12973">
    <property type="entry name" value="Cupin_7"/>
    <property type="match status" value="1"/>
</dbReference>
<feature type="domain" description="ChrR-like cupin" evidence="1">
    <location>
        <begin position="4"/>
        <end position="106"/>
    </location>
</feature>
<dbReference type="SUPFAM" id="SSF51182">
    <property type="entry name" value="RmlC-like cupins"/>
    <property type="match status" value="1"/>
</dbReference>
<proteinExistence type="predicted"/>
<gene>
    <name evidence="2" type="ORF">NIES4072_14420</name>
</gene>
<evidence type="ECO:0000313" key="2">
    <source>
        <dbReference type="EMBL" id="GBG17781.1"/>
    </source>
</evidence>
<keyword evidence="3" id="KW-1185">Reference proteome</keyword>
<name>A0A2R5FPQ4_NOSCO</name>